<keyword evidence="3" id="KW-1185">Reference proteome</keyword>
<dbReference type="Proteomes" id="UP001195724">
    <property type="component" value="Unassembled WGS sequence"/>
</dbReference>
<dbReference type="EMBL" id="JAFBCL010000001">
    <property type="protein sequence ID" value="MBM7811601.1"/>
    <property type="molecule type" value="Genomic_DNA"/>
</dbReference>
<dbReference type="RefSeq" id="WP_204842470.1">
    <property type="nucleotide sequence ID" value="NZ_JAFBCL010000001.1"/>
</dbReference>
<feature type="region of interest" description="Disordered" evidence="1">
    <location>
        <begin position="310"/>
        <end position="335"/>
    </location>
</feature>
<name>A0ABS2S944_9PSEU</name>
<feature type="region of interest" description="Disordered" evidence="1">
    <location>
        <begin position="1"/>
        <end position="23"/>
    </location>
</feature>
<reference evidence="2 3" key="1">
    <citation type="submission" date="2021-01" db="EMBL/GenBank/DDBJ databases">
        <title>Sequencing the genomes of 1000 actinobacteria strains.</title>
        <authorList>
            <person name="Klenk H.-P."/>
        </authorList>
    </citation>
    <scope>NUCLEOTIDE SEQUENCE [LARGE SCALE GENOMIC DNA]</scope>
    <source>
        <strain evidence="2 3">DSM 44581</strain>
    </source>
</reference>
<evidence type="ECO:0000313" key="2">
    <source>
        <dbReference type="EMBL" id="MBM7811601.1"/>
    </source>
</evidence>
<accession>A0ABS2S944</accession>
<organism evidence="2 3">
    <name type="scientific">Saccharothrix algeriensis</name>
    <dbReference type="NCBI Taxonomy" id="173560"/>
    <lineage>
        <taxon>Bacteria</taxon>
        <taxon>Bacillati</taxon>
        <taxon>Actinomycetota</taxon>
        <taxon>Actinomycetes</taxon>
        <taxon>Pseudonocardiales</taxon>
        <taxon>Pseudonocardiaceae</taxon>
        <taxon>Saccharothrix</taxon>
    </lineage>
</organism>
<feature type="compositionally biased region" description="Low complexity" evidence="1">
    <location>
        <begin position="12"/>
        <end position="22"/>
    </location>
</feature>
<evidence type="ECO:0000313" key="3">
    <source>
        <dbReference type="Proteomes" id="UP001195724"/>
    </source>
</evidence>
<gene>
    <name evidence="2" type="ORF">JOE68_002466</name>
</gene>
<dbReference type="SUPFAM" id="SSF52540">
    <property type="entry name" value="P-loop containing nucleoside triphosphate hydrolases"/>
    <property type="match status" value="1"/>
</dbReference>
<evidence type="ECO:0000256" key="1">
    <source>
        <dbReference type="SAM" id="MobiDB-lite"/>
    </source>
</evidence>
<sequence length="676" mass="73237">MSAEEGAPEGPPAAAEATGKPAFTTMGPEAFNGVYAQFTSPTTIQTAMFGVNSPTAVSHARMTGRVADHEIADALTGYLRPRCFQEAESALANDRVVVLHAPSGTGKRAGSFALLREVTGGRVVLLSPQVALADLAERKYEARTGYVVVDHIRPHSAEDGDFKWQVLRDRLAEADAHLVVTTTVTPSSAVESVRHVRWTRPDPVEVLRARLTEPLSAEHLAVVAEVLTATTPMRDVVELARRLDRGESPDAAIGHLDATSWTEVAEWFEAEPSRRRIAEVTTLAFGLGTAERPFESMLAAFERHLEVHMPEPDSTDEVPAERSLPQRRHGVTGPGSLIVRRTVPSDLGPRSELAFRSDLHHRHVLCQLSKRMDRAFWDAVRAWLDDVVADSHEQVALGLAILAEFAYGEVAALLESWSSGSRGWKGQQAALIVLWTTAYLDDVAPAALQTTTRWISGSDTARRWTAAMAFCAGLGVRYPHEATRRLWHLCAQTHRAGGHFEAALAELFGTLARETPDAGIVVRTLIGKTARHSGPGGDAAMRAVALSATLAVLSNLDPVSGRRSFLHYLERYPDRIGEVARLWASVLRNRPTRLRGIQSLHGAVKDIADHDDQAAGLVGRLGAALAAELAADELVRLEVDLRGFVARSDGLDDRTVAALLTALFTALEADQGEKTG</sequence>
<comment type="caution">
    <text evidence="2">The sequence shown here is derived from an EMBL/GenBank/DDBJ whole genome shotgun (WGS) entry which is preliminary data.</text>
</comment>
<proteinExistence type="predicted"/>
<protein>
    <submittedName>
        <fullName evidence="2">Uncharacterized protein</fullName>
    </submittedName>
</protein>
<dbReference type="InterPro" id="IPR027417">
    <property type="entry name" value="P-loop_NTPase"/>
</dbReference>